<gene>
    <name evidence="1" type="ORF">METZ01_LOCUS414987</name>
</gene>
<dbReference type="InterPro" id="IPR038404">
    <property type="entry name" value="TRAP_DctP_sf"/>
</dbReference>
<accession>A0A382WTV9</accession>
<feature type="non-terminal residue" evidence="1">
    <location>
        <position position="1"/>
    </location>
</feature>
<dbReference type="EMBL" id="UINC01162395">
    <property type="protein sequence ID" value="SVD62133.1"/>
    <property type="molecule type" value="Genomic_DNA"/>
</dbReference>
<feature type="non-terminal residue" evidence="1">
    <location>
        <position position="130"/>
    </location>
</feature>
<dbReference type="AlphaFoldDB" id="A0A382WTV9"/>
<name>A0A382WTV9_9ZZZZ</name>
<reference evidence="1" key="1">
    <citation type="submission" date="2018-05" db="EMBL/GenBank/DDBJ databases">
        <authorList>
            <person name="Lanie J.A."/>
            <person name="Ng W.-L."/>
            <person name="Kazmierczak K.M."/>
            <person name="Andrzejewski T.M."/>
            <person name="Davidsen T.M."/>
            <person name="Wayne K.J."/>
            <person name="Tettelin H."/>
            <person name="Glass J.I."/>
            <person name="Rusch D."/>
            <person name="Podicherti R."/>
            <person name="Tsui H.-C.T."/>
            <person name="Winkler M.E."/>
        </authorList>
    </citation>
    <scope>NUCLEOTIDE SEQUENCE</scope>
</reference>
<evidence type="ECO:0000313" key="1">
    <source>
        <dbReference type="EMBL" id="SVD62133.1"/>
    </source>
</evidence>
<proteinExistence type="predicted"/>
<protein>
    <submittedName>
        <fullName evidence="1">Uncharacterized protein</fullName>
    </submittedName>
</protein>
<organism evidence="1">
    <name type="scientific">marine metagenome</name>
    <dbReference type="NCBI Taxonomy" id="408172"/>
    <lineage>
        <taxon>unclassified sequences</taxon>
        <taxon>metagenomes</taxon>
        <taxon>ecological metagenomes</taxon>
    </lineage>
</organism>
<dbReference type="Gene3D" id="3.40.190.170">
    <property type="entry name" value="Bacterial extracellular solute-binding protein, family 7"/>
    <property type="match status" value="1"/>
</dbReference>
<sequence>MPLSRSHMFMGVCMRTLCLLLVIWLCASVPVFSADRTSMIIAAQSAPNTPWDLNWQDVQAAFDAAGDIGLDMQLLVRGETGNSDERLTALRRNRVQYVSAPIGTAAAILPELSVLQLPYLFDAAEEFDFV</sequence>